<feature type="binding site" evidence="13">
    <location>
        <position position="260"/>
    </location>
    <ligand>
        <name>Zn(2+)</name>
        <dbReference type="ChEBI" id="CHEBI:29105"/>
        <label>2</label>
    </ligand>
</feature>
<feature type="binding site" evidence="13">
    <location>
        <position position="147"/>
    </location>
    <ligand>
        <name>Zn(2+)</name>
        <dbReference type="ChEBI" id="CHEBI:29105"/>
        <label>1</label>
    </ligand>
</feature>
<dbReference type="Pfam" id="PF19272">
    <property type="entry name" value="ASMase_C"/>
    <property type="match status" value="1"/>
</dbReference>
<comment type="subcellular location">
    <subcellularLocation>
        <location evidence="1">Secreted</location>
    </subcellularLocation>
</comment>
<dbReference type="WBParaSite" id="ACRNAN_scaffold4638.g14417.t1">
    <property type="protein sequence ID" value="ACRNAN_scaffold4638.g14417.t1"/>
    <property type="gene ID" value="ACRNAN_scaffold4638.g14417"/>
</dbReference>
<dbReference type="InterPro" id="IPR029052">
    <property type="entry name" value="Metallo-depent_PP-like"/>
</dbReference>
<evidence type="ECO:0000256" key="1">
    <source>
        <dbReference type="ARBA" id="ARBA00004613"/>
    </source>
</evidence>
<dbReference type="GO" id="GO:0005764">
    <property type="term" value="C:lysosome"/>
    <property type="evidence" value="ECO:0007669"/>
    <property type="project" value="TreeGrafter"/>
</dbReference>
<evidence type="ECO:0000256" key="13">
    <source>
        <dbReference type="PIRSR" id="PIRSR000948-1"/>
    </source>
</evidence>
<dbReference type="InterPro" id="IPR011001">
    <property type="entry name" value="Saposin-like"/>
</dbReference>
<evidence type="ECO:0000256" key="9">
    <source>
        <dbReference type="ARBA" id="ARBA00023180"/>
    </source>
</evidence>
<keyword evidence="5 15" id="KW-0732">Signal</keyword>
<proteinExistence type="inferred from homology"/>
<keyword evidence="3" id="KW-0964">Secreted</keyword>
<evidence type="ECO:0000256" key="8">
    <source>
        <dbReference type="ARBA" id="ARBA00023157"/>
    </source>
</evidence>
<feature type="binding site" evidence="13">
    <location>
        <position position="401"/>
    </location>
    <ligand>
        <name>Zn(2+)</name>
        <dbReference type="ChEBI" id="CHEBI:29105"/>
        <label>2</label>
    </ligand>
</feature>
<evidence type="ECO:0000256" key="14">
    <source>
        <dbReference type="PIRSR" id="PIRSR000948-2"/>
    </source>
</evidence>
<dbReference type="GO" id="GO:0061750">
    <property type="term" value="F:acid sphingomyelin phosphodiesterase activity"/>
    <property type="evidence" value="ECO:0007669"/>
    <property type="project" value="TreeGrafter"/>
</dbReference>
<feature type="disulfide bond" evidence="14">
    <location>
        <begin position="166"/>
        <end position="191"/>
    </location>
</feature>
<dbReference type="PROSITE" id="PS50015">
    <property type="entry name" value="SAP_B"/>
    <property type="match status" value="1"/>
</dbReference>
<dbReference type="CDD" id="cd00842">
    <property type="entry name" value="MPP_ASMase"/>
    <property type="match status" value="1"/>
</dbReference>
<dbReference type="GO" id="GO:0006685">
    <property type="term" value="P:sphingomyelin catabolic process"/>
    <property type="evidence" value="ECO:0007669"/>
    <property type="project" value="UniProtKB-UniRule"/>
</dbReference>
<dbReference type="Gene3D" id="3.60.21.10">
    <property type="match status" value="1"/>
</dbReference>
<feature type="disulfide bond" evidence="14">
    <location>
        <begin position="160"/>
        <end position="165"/>
    </location>
</feature>
<dbReference type="SUPFAM" id="SSF47862">
    <property type="entry name" value="Saposin"/>
    <property type="match status" value="1"/>
</dbReference>
<feature type="disulfide bond" evidence="14">
    <location>
        <begin position="543"/>
        <end position="555"/>
    </location>
</feature>
<dbReference type="InterPro" id="IPR008139">
    <property type="entry name" value="SaposinB_dom"/>
</dbReference>
<feature type="chain" id="PRO_5036927219" description="Sphingomyelin phosphodiesterase" evidence="15">
    <location>
        <begin position="19"/>
        <end position="608"/>
    </location>
</feature>
<evidence type="ECO:0000256" key="12">
    <source>
        <dbReference type="PIRNR" id="PIRNR000948"/>
    </source>
</evidence>
<dbReference type="InterPro" id="IPR011160">
    <property type="entry name" value="Sphingomy_PDE"/>
</dbReference>
<evidence type="ECO:0000256" key="10">
    <source>
        <dbReference type="ARBA" id="ARBA00023295"/>
    </source>
</evidence>
<feature type="domain" description="Saposin B-type" evidence="16">
    <location>
        <begin position="24"/>
        <end position="108"/>
    </location>
</feature>
<dbReference type="GO" id="GO:0016020">
    <property type="term" value="C:membrane"/>
    <property type="evidence" value="ECO:0007669"/>
    <property type="project" value="GOC"/>
</dbReference>
<comment type="cofactor">
    <cofactor evidence="13">
        <name>Zn(2+)</name>
        <dbReference type="ChEBI" id="CHEBI:29105"/>
    </cofactor>
    <text evidence="13">Binds 2 Zn(2+) ions per subunit.</text>
</comment>
<evidence type="ECO:0000256" key="2">
    <source>
        <dbReference type="ARBA" id="ARBA00008234"/>
    </source>
</evidence>
<dbReference type="GO" id="GO:0046872">
    <property type="term" value="F:metal ion binding"/>
    <property type="evidence" value="ECO:0007669"/>
    <property type="project" value="UniProtKB-KW"/>
</dbReference>
<feature type="signal peptide" evidence="15">
    <location>
        <begin position="1"/>
        <end position="18"/>
    </location>
</feature>
<keyword evidence="17" id="KW-1185">Reference proteome</keyword>
<evidence type="ECO:0000256" key="4">
    <source>
        <dbReference type="ARBA" id="ARBA00022723"/>
    </source>
</evidence>
<evidence type="ECO:0000259" key="16">
    <source>
        <dbReference type="PROSITE" id="PS50015"/>
    </source>
</evidence>
<dbReference type="AlphaFoldDB" id="A0A914E067"/>
<keyword evidence="9" id="KW-0325">Glycoprotein</keyword>
<feature type="disulfide bond" evidence="14">
    <location>
        <begin position="59"/>
        <end position="70"/>
    </location>
</feature>
<feature type="disulfide bond" evidence="14">
    <location>
        <begin position="533"/>
        <end position="537"/>
    </location>
</feature>
<dbReference type="EC" id="3.1.4.12" evidence="12"/>
<keyword evidence="7 13" id="KW-0862">Zinc</keyword>
<dbReference type="GO" id="GO:0016798">
    <property type="term" value="F:hydrolase activity, acting on glycosyl bonds"/>
    <property type="evidence" value="ECO:0007669"/>
    <property type="project" value="UniProtKB-KW"/>
</dbReference>
<feature type="binding site" evidence="13">
    <location>
        <position position="367"/>
    </location>
    <ligand>
        <name>Zn(2+)</name>
        <dbReference type="ChEBI" id="CHEBI:29105"/>
        <label>2</label>
    </ligand>
</feature>
<dbReference type="InterPro" id="IPR004843">
    <property type="entry name" value="Calcineurin-like_PHP"/>
</dbReference>
<keyword evidence="4 13" id="KW-0479">Metal-binding</keyword>
<evidence type="ECO:0000256" key="7">
    <source>
        <dbReference type="ARBA" id="ARBA00022833"/>
    </source>
</evidence>
<feature type="binding site" evidence="13">
    <location>
        <position position="145"/>
    </location>
    <ligand>
        <name>Zn(2+)</name>
        <dbReference type="ChEBI" id="CHEBI:29105"/>
        <label>1</label>
    </ligand>
</feature>
<evidence type="ECO:0000313" key="18">
    <source>
        <dbReference type="WBParaSite" id="ACRNAN_scaffold4638.g14417.t1"/>
    </source>
</evidence>
<name>A0A914E067_9BILA</name>
<dbReference type="PANTHER" id="PTHR10340">
    <property type="entry name" value="SPHINGOMYELIN PHOSPHODIESTERASE"/>
    <property type="match status" value="1"/>
</dbReference>
<evidence type="ECO:0000256" key="5">
    <source>
        <dbReference type="ARBA" id="ARBA00022729"/>
    </source>
</evidence>
<comment type="similarity">
    <text evidence="2 12">Belongs to the acid sphingomyelinase family.</text>
</comment>
<evidence type="ECO:0000313" key="17">
    <source>
        <dbReference type="Proteomes" id="UP000887540"/>
    </source>
</evidence>
<feature type="binding site" evidence="13">
    <location>
        <position position="403"/>
    </location>
    <ligand>
        <name>Zn(2+)</name>
        <dbReference type="ChEBI" id="CHEBI:29105"/>
        <label>1</label>
    </ligand>
</feature>
<keyword evidence="10 12" id="KW-0326">Glycosidase</keyword>
<comment type="catalytic activity">
    <reaction evidence="11">
        <text>a sphingomyelin + H2O = phosphocholine + an N-acylsphing-4-enine + H(+)</text>
        <dbReference type="Rhea" id="RHEA:19253"/>
        <dbReference type="ChEBI" id="CHEBI:15377"/>
        <dbReference type="ChEBI" id="CHEBI:15378"/>
        <dbReference type="ChEBI" id="CHEBI:17636"/>
        <dbReference type="ChEBI" id="CHEBI:52639"/>
        <dbReference type="ChEBI" id="CHEBI:295975"/>
        <dbReference type="EC" id="3.1.4.12"/>
    </reaction>
    <physiologicalReaction direction="left-to-right" evidence="11">
        <dbReference type="Rhea" id="RHEA:19254"/>
    </physiologicalReaction>
</comment>
<dbReference type="Pfam" id="PF00149">
    <property type="entry name" value="Metallophos"/>
    <property type="match status" value="1"/>
</dbReference>
<sequence>MRFLILGFIVGLFGNSLAGPVQLDNTNCTICELLVDAIGLSLDNNTVEDCVELVVLIVCEALKIEDERVCKGIVSEFGSEAMYILKALIKEDPRNLCGFLPIGCGYKFDPKGFRWPLVMPGLKPNHEDVPSPPKNQTLKVLQLSDLHIDNQYLPGSEANCTEPQCCRSNNTNVEKAGIQIPAAYWGTISNCDLPYWTAEDMLKQITTNHKDIDYVVVSGDLESHAVWTYNTQDHANMIQNVSGLLRKYFPNTKVYFALGNHEGVPIDNIAPHWVPQGNLSYKLYDVIANAWDGWVPDDQEAVVKYRGCYMVKLYPGLRLISFNTLYGDPNNFFLLLNQTDPDGAMSWLIEQLAIAEYEGDKVQIVAHIPGADGEAYEGWAINYYNAVNRFEDTIVGQFFGHTHFEQYYMTYADPEDHTSRPTSVIFSAPSATPYSTYNPGYRIYTIDGNYTGSTYQVLDFEEWYFNLTAHGNDNHTTWEQLFASAQTEYGLKNMSAYEWNNLAERMRNNDTLFYTYLRNYYRREDAKRPDLVCNATCKAEYICKIRKAHHTDNLCKDLGITTEVQTPILYQKQIKYTMPNISTQEEALILIRKIQEELKGKGKDADQC</sequence>
<dbReference type="SUPFAM" id="SSF56300">
    <property type="entry name" value="Metallo-dependent phosphatases"/>
    <property type="match status" value="1"/>
</dbReference>
<dbReference type="PIRSF" id="PIRSF000948">
    <property type="entry name" value="Sphingomy_PDE"/>
    <property type="match status" value="1"/>
</dbReference>
<dbReference type="PANTHER" id="PTHR10340:SF31">
    <property type="entry name" value="SPHINGOMYELIN PHOSPHODIESTERASE ASM-3-RELATED"/>
    <property type="match status" value="1"/>
</dbReference>
<evidence type="ECO:0000256" key="15">
    <source>
        <dbReference type="SAM" id="SignalP"/>
    </source>
</evidence>
<protein>
    <recommendedName>
        <fullName evidence="12">Sphingomyelin phosphodiesterase</fullName>
        <ecNumber evidence="12">3.1.4.12</ecNumber>
    </recommendedName>
</protein>
<comment type="function">
    <text evidence="12">Converts sphingomyelin to ceramide.</text>
</comment>
<reference evidence="18" key="1">
    <citation type="submission" date="2022-11" db="UniProtKB">
        <authorList>
            <consortium name="WormBaseParasite"/>
        </authorList>
    </citation>
    <scope>IDENTIFICATION</scope>
</reference>
<evidence type="ECO:0000256" key="11">
    <source>
        <dbReference type="ARBA" id="ARBA00047268"/>
    </source>
</evidence>
<evidence type="ECO:0000256" key="6">
    <source>
        <dbReference type="ARBA" id="ARBA00022801"/>
    </source>
</evidence>
<feature type="binding site" evidence="13">
    <location>
        <position position="220"/>
    </location>
    <ligand>
        <name>Zn(2+)</name>
        <dbReference type="ChEBI" id="CHEBI:29105"/>
        <label>2</label>
    </ligand>
</feature>
<organism evidence="17 18">
    <name type="scientific">Acrobeloides nanus</name>
    <dbReference type="NCBI Taxonomy" id="290746"/>
    <lineage>
        <taxon>Eukaryota</taxon>
        <taxon>Metazoa</taxon>
        <taxon>Ecdysozoa</taxon>
        <taxon>Nematoda</taxon>
        <taxon>Chromadorea</taxon>
        <taxon>Rhabditida</taxon>
        <taxon>Tylenchina</taxon>
        <taxon>Cephalobomorpha</taxon>
        <taxon>Cephaloboidea</taxon>
        <taxon>Cephalobidae</taxon>
        <taxon>Acrobeloides</taxon>
    </lineage>
</organism>
<dbReference type="InterPro" id="IPR041805">
    <property type="entry name" value="ASMase/PPN1_MPP"/>
</dbReference>
<dbReference type="GO" id="GO:0046513">
    <property type="term" value="P:ceramide biosynthetic process"/>
    <property type="evidence" value="ECO:0007669"/>
    <property type="project" value="TreeGrafter"/>
</dbReference>
<dbReference type="Proteomes" id="UP000887540">
    <property type="component" value="Unplaced"/>
</dbReference>
<feature type="binding site" evidence="13">
    <location>
        <position position="220"/>
    </location>
    <ligand>
        <name>Zn(2+)</name>
        <dbReference type="ChEBI" id="CHEBI:29105"/>
        <label>1</label>
    </ligand>
</feature>
<dbReference type="SMART" id="SM00741">
    <property type="entry name" value="SapB"/>
    <property type="match status" value="1"/>
</dbReference>
<dbReference type="GO" id="GO:0005615">
    <property type="term" value="C:extracellular space"/>
    <property type="evidence" value="ECO:0007669"/>
    <property type="project" value="TreeGrafter"/>
</dbReference>
<dbReference type="Gene3D" id="1.10.225.10">
    <property type="entry name" value="Saposin-like"/>
    <property type="match status" value="1"/>
</dbReference>
<feature type="disulfide bond" evidence="14">
    <location>
        <begin position="28"/>
        <end position="104"/>
    </location>
</feature>
<keyword evidence="6 12" id="KW-0378">Hydrolase</keyword>
<accession>A0A914E067</accession>
<evidence type="ECO:0000256" key="3">
    <source>
        <dbReference type="ARBA" id="ARBA00022525"/>
    </source>
</evidence>
<keyword evidence="8 14" id="KW-1015">Disulfide bond</keyword>
<dbReference type="InterPro" id="IPR045473">
    <property type="entry name" value="ASM_C"/>
</dbReference>